<dbReference type="OrthoDB" id="10062362at2759"/>
<sequence length="142" mass="15870">MTYNALNATLTAESAVLHSNVSEAEKTVKKLETTWQELQTEHDRIDNLLQKATEEQHGPKGSNSLRDTLTSQIKDQEELAKSLSEENRIINSENGSGEKQHEMWEDLNTLLKVKIECLCEAKQIGSGGTLLVQKGTETFTLQ</sequence>
<protein>
    <submittedName>
        <fullName evidence="2">Intraflagellar transport protein 81 like</fullName>
    </submittedName>
</protein>
<dbReference type="GO" id="GO:0030992">
    <property type="term" value="C:intraciliary transport particle B"/>
    <property type="evidence" value="ECO:0007669"/>
    <property type="project" value="InterPro"/>
</dbReference>
<keyword evidence="3" id="KW-1185">Reference proteome</keyword>
<dbReference type="GO" id="GO:0036064">
    <property type="term" value="C:ciliary basal body"/>
    <property type="evidence" value="ECO:0007669"/>
    <property type="project" value="TreeGrafter"/>
</dbReference>
<accession>A0A9Q0RTX1</accession>
<dbReference type="GO" id="GO:0060271">
    <property type="term" value="P:cilium assembly"/>
    <property type="evidence" value="ECO:0007669"/>
    <property type="project" value="InterPro"/>
</dbReference>
<feature type="compositionally biased region" description="Polar residues" evidence="1">
    <location>
        <begin position="61"/>
        <end position="73"/>
    </location>
</feature>
<reference evidence="2" key="1">
    <citation type="submission" date="2022-07" db="EMBL/GenBank/DDBJ databases">
        <authorList>
            <person name="Trinca V."/>
            <person name="Uliana J.V.C."/>
            <person name="Torres T.T."/>
            <person name="Ward R.J."/>
            <person name="Monesi N."/>
        </authorList>
    </citation>
    <scope>NUCLEOTIDE SEQUENCE</scope>
    <source>
        <strain evidence="2">HSMRA1968</strain>
        <tissue evidence="2">Whole embryos</tissue>
    </source>
</reference>
<dbReference type="PANTHER" id="PTHR15614">
    <property type="entry name" value="INTRAFLAGELLAR TRANSPORT PROTEIN 81 HOMOLOG"/>
    <property type="match status" value="1"/>
</dbReference>
<comment type="caution">
    <text evidence="2">The sequence shown here is derived from an EMBL/GenBank/DDBJ whole genome shotgun (WGS) entry which is preliminary data.</text>
</comment>
<gene>
    <name evidence="2" type="primary">Ift81_1</name>
    <name evidence="2" type="ORF">Bhyg_17284</name>
</gene>
<feature type="region of interest" description="Disordered" evidence="1">
    <location>
        <begin position="51"/>
        <end position="101"/>
    </location>
</feature>
<dbReference type="GO" id="GO:0015631">
    <property type="term" value="F:tubulin binding"/>
    <property type="evidence" value="ECO:0007669"/>
    <property type="project" value="InterPro"/>
</dbReference>
<feature type="compositionally biased region" description="Basic and acidic residues" evidence="1">
    <location>
        <begin position="74"/>
        <end position="88"/>
    </location>
</feature>
<dbReference type="GO" id="GO:0042073">
    <property type="term" value="P:intraciliary transport"/>
    <property type="evidence" value="ECO:0007669"/>
    <property type="project" value="InterPro"/>
</dbReference>
<dbReference type="PANTHER" id="PTHR15614:SF2">
    <property type="entry name" value="INTRAFLAGELLAR TRANSPORT PROTEIN 81 HOMOLOG"/>
    <property type="match status" value="1"/>
</dbReference>
<dbReference type="EMBL" id="WJQU01003939">
    <property type="protein sequence ID" value="KAJ6620946.1"/>
    <property type="molecule type" value="Genomic_DNA"/>
</dbReference>
<name>A0A9Q0RTX1_9DIPT</name>
<evidence type="ECO:0000313" key="3">
    <source>
        <dbReference type="Proteomes" id="UP001151699"/>
    </source>
</evidence>
<dbReference type="InterPro" id="IPR029600">
    <property type="entry name" value="IFT81"/>
</dbReference>
<dbReference type="Proteomes" id="UP001151699">
    <property type="component" value="Unassembled WGS sequence"/>
</dbReference>
<proteinExistence type="predicted"/>
<evidence type="ECO:0000313" key="2">
    <source>
        <dbReference type="EMBL" id="KAJ6620946.1"/>
    </source>
</evidence>
<dbReference type="AlphaFoldDB" id="A0A9Q0RTX1"/>
<evidence type="ECO:0000256" key="1">
    <source>
        <dbReference type="SAM" id="MobiDB-lite"/>
    </source>
</evidence>
<organism evidence="2 3">
    <name type="scientific">Pseudolycoriella hygida</name>
    <dbReference type="NCBI Taxonomy" id="35572"/>
    <lineage>
        <taxon>Eukaryota</taxon>
        <taxon>Metazoa</taxon>
        <taxon>Ecdysozoa</taxon>
        <taxon>Arthropoda</taxon>
        <taxon>Hexapoda</taxon>
        <taxon>Insecta</taxon>
        <taxon>Pterygota</taxon>
        <taxon>Neoptera</taxon>
        <taxon>Endopterygota</taxon>
        <taxon>Diptera</taxon>
        <taxon>Nematocera</taxon>
        <taxon>Sciaroidea</taxon>
        <taxon>Sciaridae</taxon>
        <taxon>Pseudolycoriella</taxon>
    </lineage>
</organism>